<dbReference type="Gene3D" id="2.40.128.520">
    <property type="match status" value="1"/>
</dbReference>
<evidence type="ECO:0000256" key="1">
    <source>
        <dbReference type="SAM" id="SignalP"/>
    </source>
</evidence>
<keyword evidence="4" id="KW-1185">Reference proteome</keyword>
<proteinExistence type="predicted"/>
<gene>
    <name evidence="3" type="ORF">FHR19_001203</name>
</gene>
<feature type="chain" id="PRO_5030758870" evidence="1">
    <location>
        <begin position="23"/>
        <end position="141"/>
    </location>
</feature>
<protein>
    <submittedName>
        <fullName evidence="3">Uncharacterized protein (DUF2147 family)</fullName>
    </submittedName>
</protein>
<comment type="caution">
    <text evidence="3">The sequence shown here is derived from an EMBL/GenBank/DDBJ whole genome shotgun (WGS) entry which is preliminary data.</text>
</comment>
<feature type="domain" description="DUF2147" evidence="2">
    <location>
        <begin position="30"/>
        <end position="135"/>
    </location>
</feature>
<evidence type="ECO:0000259" key="2">
    <source>
        <dbReference type="Pfam" id="PF09917"/>
    </source>
</evidence>
<reference evidence="3 4" key="1">
    <citation type="submission" date="2020-08" db="EMBL/GenBank/DDBJ databases">
        <title>Genomic Encyclopedia of Type Strains, Phase IV (KMG-IV): sequencing the most valuable type-strain genomes for metagenomic binning, comparative biology and taxonomic classification.</title>
        <authorList>
            <person name="Goeker M."/>
        </authorList>
    </citation>
    <scope>NUCLEOTIDE SEQUENCE [LARGE SCALE GENOMIC DNA]</scope>
    <source>
        <strain evidence="3 4">DSM 27244</strain>
    </source>
</reference>
<evidence type="ECO:0000313" key="4">
    <source>
        <dbReference type="Proteomes" id="UP000557739"/>
    </source>
</evidence>
<dbReference type="Pfam" id="PF09917">
    <property type="entry name" value="DUF2147"/>
    <property type="match status" value="1"/>
</dbReference>
<evidence type="ECO:0000313" key="3">
    <source>
        <dbReference type="EMBL" id="MBB5697878.1"/>
    </source>
</evidence>
<accession>A0A7W9ANV4</accession>
<keyword evidence="1" id="KW-0732">Signal</keyword>
<name>A0A7W9ANV4_9SPHN</name>
<sequence>MMRPHAILAVAAAMLAAAPAAAQPAPNLAGLWQNPHRTVVVRTGNCGAERWCGWVAWASAEAEADAKDGGVDRLVGTELLQGYERDGPGSWTGTVFVPDMNRRFSSRIEAVSANELRIRGCVLGGLFCKTQVWTRVEALPR</sequence>
<dbReference type="PANTHER" id="PTHR36919:SF2">
    <property type="entry name" value="BLL6627 PROTEIN"/>
    <property type="match status" value="1"/>
</dbReference>
<dbReference type="PANTHER" id="PTHR36919">
    <property type="entry name" value="BLR1215 PROTEIN"/>
    <property type="match status" value="1"/>
</dbReference>
<dbReference type="Proteomes" id="UP000557739">
    <property type="component" value="Unassembled WGS sequence"/>
</dbReference>
<feature type="signal peptide" evidence="1">
    <location>
        <begin position="1"/>
        <end position="22"/>
    </location>
</feature>
<dbReference type="InterPro" id="IPR019223">
    <property type="entry name" value="DUF2147"/>
</dbReference>
<dbReference type="EMBL" id="JACIJJ010000001">
    <property type="protein sequence ID" value="MBB5697878.1"/>
    <property type="molecule type" value="Genomic_DNA"/>
</dbReference>
<dbReference type="AlphaFoldDB" id="A0A7W9ANV4"/>
<organism evidence="3 4">
    <name type="scientific">Sphingomonas yantingensis</name>
    <dbReference type="NCBI Taxonomy" id="1241761"/>
    <lineage>
        <taxon>Bacteria</taxon>
        <taxon>Pseudomonadati</taxon>
        <taxon>Pseudomonadota</taxon>
        <taxon>Alphaproteobacteria</taxon>
        <taxon>Sphingomonadales</taxon>
        <taxon>Sphingomonadaceae</taxon>
        <taxon>Sphingomonas</taxon>
    </lineage>
</organism>